<feature type="non-terminal residue" evidence="1">
    <location>
        <position position="77"/>
    </location>
</feature>
<dbReference type="EMBL" id="LAZR01025454">
    <property type="protein sequence ID" value="KKL71866.1"/>
    <property type="molecule type" value="Genomic_DNA"/>
</dbReference>
<evidence type="ECO:0000313" key="1">
    <source>
        <dbReference type="EMBL" id="KKL71866.1"/>
    </source>
</evidence>
<sequence length="77" mass="8619">MEIYRVHELPNGANLKTIGMCDSDGVIHVKKGLPLLIEIVLLLHEVGHHIDHKIGVFLYRLGAPFLEDNSSFIISKC</sequence>
<comment type="caution">
    <text evidence="1">The sequence shown here is derived from an EMBL/GenBank/DDBJ whole genome shotgun (WGS) entry which is preliminary data.</text>
</comment>
<name>A0A0F9F096_9ZZZZ</name>
<dbReference type="AlphaFoldDB" id="A0A0F9F096"/>
<reference evidence="1" key="1">
    <citation type="journal article" date="2015" name="Nature">
        <title>Complex archaea that bridge the gap between prokaryotes and eukaryotes.</title>
        <authorList>
            <person name="Spang A."/>
            <person name="Saw J.H."/>
            <person name="Jorgensen S.L."/>
            <person name="Zaremba-Niedzwiedzka K."/>
            <person name="Martijn J."/>
            <person name="Lind A.E."/>
            <person name="van Eijk R."/>
            <person name="Schleper C."/>
            <person name="Guy L."/>
            <person name="Ettema T.J."/>
        </authorList>
    </citation>
    <scope>NUCLEOTIDE SEQUENCE</scope>
</reference>
<gene>
    <name evidence="1" type="ORF">LCGC14_2090600</name>
</gene>
<organism evidence="1">
    <name type="scientific">marine sediment metagenome</name>
    <dbReference type="NCBI Taxonomy" id="412755"/>
    <lineage>
        <taxon>unclassified sequences</taxon>
        <taxon>metagenomes</taxon>
        <taxon>ecological metagenomes</taxon>
    </lineage>
</organism>
<protein>
    <submittedName>
        <fullName evidence="1">Uncharacterized protein</fullName>
    </submittedName>
</protein>
<proteinExistence type="predicted"/>
<accession>A0A0F9F096</accession>